<protein>
    <submittedName>
        <fullName evidence="2">Uncharacterized protein</fullName>
    </submittedName>
</protein>
<dbReference type="AlphaFoldDB" id="A0A7S3BSC0"/>
<accession>A0A7S3BSC0</accession>
<name>A0A7S3BSC0_9VIRI</name>
<sequence length="142" mass="15332">MGYAKMAVGEAMESVGLQDKQRPDEVSLEDYAALHTALYSARVASDSDSMTASASVEAIGDAAENDAEDEDDNAQLFELLTDSDSDEEEDWEDWGGADGEEQLLPPEPVSVEGFDLTEGMDEVELEALAAIRAAKLAREQQQ</sequence>
<feature type="region of interest" description="Disordered" evidence="1">
    <location>
        <begin position="1"/>
        <end position="25"/>
    </location>
</feature>
<feature type="compositionally biased region" description="Acidic residues" evidence="1">
    <location>
        <begin position="63"/>
        <end position="73"/>
    </location>
</feature>
<gene>
    <name evidence="2" type="ORF">PSIN1315_LOCUS9598</name>
</gene>
<reference evidence="2" key="1">
    <citation type="submission" date="2021-01" db="EMBL/GenBank/DDBJ databases">
        <authorList>
            <person name="Corre E."/>
            <person name="Pelletier E."/>
            <person name="Niang G."/>
            <person name="Scheremetjew M."/>
            <person name="Finn R."/>
            <person name="Kale V."/>
            <person name="Holt S."/>
            <person name="Cochrane G."/>
            <person name="Meng A."/>
            <person name="Brown T."/>
            <person name="Cohen L."/>
        </authorList>
    </citation>
    <scope>NUCLEOTIDE SEQUENCE</scope>
    <source>
        <strain evidence="2">RCC927</strain>
    </source>
</reference>
<evidence type="ECO:0000256" key="1">
    <source>
        <dbReference type="SAM" id="MobiDB-lite"/>
    </source>
</evidence>
<organism evidence="2">
    <name type="scientific">Prasinoderma singulare</name>
    <dbReference type="NCBI Taxonomy" id="676789"/>
    <lineage>
        <taxon>Eukaryota</taxon>
        <taxon>Viridiplantae</taxon>
        <taxon>Prasinodermophyta</taxon>
        <taxon>Prasinodermophyceae</taxon>
        <taxon>Prasinodermales</taxon>
        <taxon>Prasinodermaceae</taxon>
        <taxon>Prasinoderma</taxon>
    </lineage>
</organism>
<feature type="region of interest" description="Disordered" evidence="1">
    <location>
        <begin position="60"/>
        <end position="108"/>
    </location>
</feature>
<evidence type="ECO:0000313" key="2">
    <source>
        <dbReference type="EMBL" id="CAE0143897.1"/>
    </source>
</evidence>
<proteinExistence type="predicted"/>
<dbReference type="EMBL" id="HBHY01014927">
    <property type="protein sequence ID" value="CAE0143897.1"/>
    <property type="molecule type" value="Transcribed_RNA"/>
</dbReference>
<feature type="compositionally biased region" description="Acidic residues" evidence="1">
    <location>
        <begin position="81"/>
        <end position="101"/>
    </location>
</feature>